<name>A0AAN6PYJ8_9PEZI</name>
<reference evidence="2" key="1">
    <citation type="journal article" date="2023" name="Mol. Phylogenet. Evol.">
        <title>Genome-scale phylogeny and comparative genomics of the fungal order Sordariales.</title>
        <authorList>
            <person name="Hensen N."/>
            <person name="Bonometti L."/>
            <person name="Westerberg I."/>
            <person name="Brannstrom I.O."/>
            <person name="Guillou S."/>
            <person name="Cros-Aarteil S."/>
            <person name="Calhoun S."/>
            <person name="Haridas S."/>
            <person name="Kuo A."/>
            <person name="Mondo S."/>
            <person name="Pangilinan J."/>
            <person name="Riley R."/>
            <person name="LaButti K."/>
            <person name="Andreopoulos B."/>
            <person name="Lipzen A."/>
            <person name="Chen C."/>
            <person name="Yan M."/>
            <person name="Daum C."/>
            <person name="Ng V."/>
            <person name="Clum A."/>
            <person name="Steindorff A."/>
            <person name="Ohm R.A."/>
            <person name="Martin F."/>
            <person name="Silar P."/>
            <person name="Natvig D.O."/>
            <person name="Lalanne C."/>
            <person name="Gautier V."/>
            <person name="Ament-Velasquez S.L."/>
            <person name="Kruys A."/>
            <person name="Hutchinson M.I."/>
            <person name="Powell A.J."/>
            <person name="Barry K."/>
            <person name="Miller A.N."/>
            <person name="Grigoriev I.V."/>
            <person name="Debuchy R."/>
            <person name="Gladieux P."/>
            <person name="Hiltunen Thoren M."/>
            <person name="Johannesson H."/>
        </authorList>
    </citation>
    <scope>NUCLEOTIDE SEQUENCE</scope>
    <source>
        <strain evidence="2">CBS 757.83</strain>
    </source>
</reference>
<dbReference type="EMBL" id="MU863642">
    <property type="protein sequence ID" value="KAK4100329.1"/>
    <property type="molecule type" value="Genomic_DNA"/>
</dbReference>
<accession>A0AAN6PYJ8</accession>
<feature type="compositionally biased region" description="Polar residues" evidence="1">
    <location>
        <begin position="138"/>
        <end position="149"/>
    </location>
</feature>
<evidence type="ECO:0000313" key="2">
    <source>
        <dbReference type="EMBL" id="KAK4100329.1"/>
    </source>
</evidence>
<reference evidence="2" key="2">
    <citation type="submission" date="2023-05" db="EMBL/GenBank/DDBJ databases">
        <authorList>
            <consortium name="Lawrence Berkeley National Laboratory"/>
            <person name="Steindorff A."/>
            <person name="Hensen N."/>
            <person name="Bonometti L."/>
            <person name="Westerberg I."/>
            <person name="Brannstrom I.O."/>
            <person name="Guillou S."/>
            <person name="Cros-Aarteil S."/>
            <person name="Calhoun S."/>
            <person name="Haridas S."/>
            <person name="Kuo A."/>
            <person name="Mondo S."/>
            <person name="Pangilinan J."/>
            <person name="Riley R."/>
            <person name="Labutti K."/>
            <person name="Andreopoulos B."/>
            <person name="Lipzen A."/>
            <person name="Chen C."/>
            <person name="Yanf M."/>
            <person name="Daum C."/>
            <person name="Ng V."/>
            <person name="Clum A."/>
            <person name="Ohm R."/>
            <person name="Martin F."/>
            <person name="Silar P."/>
            <person name="Natvig D."/>
            <person name="Lalanne C."/>
            <person name="Gautier V."/>
            <person name="Ament-Velasquez S.L."/>
            <person name="Kruys A."/>
            <person name="Hutchinson M.I."/>
            <person name="Powell A.J."/>
            <person name="Barry K."/>
            <person name="Miller A.N."/>
            <person name="Grigoriev I.V."/>
            <person name="Debuchy R."/>
            <person name="Gladieux P."/>
            <person name="Thoren M.H."/>
            <person name="Johannesson H."/>
        </authorList>
    </citation>
    <scope>NUCLEOTIDE SEQUENCE</scope>
    <source>
        <strain evidence="2">CBS 757.83</strain>
    </source>
</reference>
<dbReference type="AlphaFoldDB" id="A0AAN6PYJ8"/>
<feature type="region of interest" description="Disordered" evidence="1">
    <location>
        <begin position="110"/>
        <end position="157"/>
    </location>
</feature>
<proteinExistence type="predicted"/>
<organism evidence="2 3">
    <name type="scientific">Parathielavia hyrcaniae</name>
    <dbReference type="NCBI Taxonomy" id="113614"/>
    <lineage>
        <taxon>Eukaryota</taxon>
        <taxon>Fungi</taxon>
        <taxon>Dikarya</taxon>
        <taxon>Ascomycota</taxon>
        <taxon>Pezizomycotina</taxon>
        <taxon>Sordariomycetes</taxon>
        <taxon>Sordariomycetidae</taxon>
        <taxon>Sordariales</taxon>
        <taxon>Chaetomiaceae</taxon>
        <taxon>Parathielavia</taxon>
    </lineage>
</organism>
<gene>
    <name evidence="2" type="ORF">N658DRAFT_108940</name>
</gene>
<protein>
    <submittedName>
        <fullName evidence="2">Uncharacterized protein</fullName>
    </submittedName>
</protein>
<dbReference type="Proteomes" id="UP001305647">
    <property type="component" value="Unassembled WGS sequence"/>
</dbReference>
<comment type="caution">
    <text evidence="2">The sequence shown here is derived from an EMBL/GenBank/DDBJ whole genome shotgun (WGS) entry which is preliminary data.</text>
</comment>
<evidence type="ECO:0000256" key="1">
    <source>
        <dbReference type="SAM" id="MobiDB-lite"/>
    </source>
</evidence>
<keyword evidence="3" id="KW-1185">Reference proteome</keyword>
<sequence>MPRQQRLQNEKCFRTRQDHEQSRVGLTCDVVILTAENEWFRARLYETGSQIGRRVSPRRTSTRNRAVVLAPILLTVTWFVKGNVRCAPRPCSRRGSIVILEWKTEGQWLRPANSPDKSPDHSHYLTRPWQPGHGSLAQRMSRSGKTLTPPQSPGFLT</sequence>
<evidence type="ECO:0000313" key="3">
    <source>
        <dbReference type="Proteomes" id="UP001305647"/>
    </source>
</evidence>